<evidence type="ECO:0000313" key="2">
    <source>
        <dbReference type="Proteomes" id="UP000235672"/>
    </source>
</evidence>
<dbReference type="Proteomes" id="UP000235672">
    <property type="component" value="Unassembled WGS sequence"/>
</dbReference>
<name>A0A2J6PZD4_9HELO</name>
<dbReference type="AlphaFoldDB" id="A0A2J6PZD4"/>
<sequence length="167" mass="18121">MAPMKRSWVPSHHESFGISASDKLADLAGESSLMAYFASGPRDTALLDDWNHTFSEGVFLLGLHHQTMRCGTCGMFVREVGLPNLPSHLPLHKQATSEDDWVSEHITTSSDAFVIFAGAPIRWDEAISSRNKCSGSSGTSLEALVSGMQCDDAVGEGIQNLLIAAWW</sequence>
<accession>A0A2J6PZD4</accession>
<proteinExistence type="predicted"/>
<organism evidence="1 2">
    <name type="scientific">Hyaloscypha hepaticicola</name>
    <dbReference type="NCBI Taxonomy" id="2082293"/>
    <lineage>
        <taxon>Eukaryota</taxon>
        <taxon>Fungi</taxon>
        <taxon>Dikarya</taxon>
        <taxon>Ascomycota</taxon>
        <taxon>Pezizomycotina</taxon>
        <taxon>Leotiomycetes</taxon>
        <taxon>Helotiales</taxon>
        <taxon>Hyaloscyphaceae</taxon>
        <taxon>Hyaloscypha</taxon>
    </lineage>
</organism>
<keyword evidence="2" id="KW-1185">Reference proteome</keyword>
<protein>
    <submittedName>
        <fullName evidence="1">Uncharacterized protein</fullName>
    </submittedName>
</protein>
<reference evidence="1 2" key="1">
    <citation type="submission" date="2016-05" db="EMBL/GenBank/DDBJ databases">
        <title>A degradative enzymes factory behind the ericoid mycorrhizal symbiosis.</title>
        <authorList>
            <consortium name="DOE Joint Genome Institute"/>
            <person name="Martino E."/>
            <person name="Morin E."/>
            <person name="Grelet G."/>
            <person name="Kuo A."/>
            <person name="Kohler A."/>
            <person name="Daghino S."/>
            <person name="Barry K."/>
            <person name="Choi C."/>
            <person name="Cichocki N."/>
            <person name="Clum A."/>
            <person name="Copeland A."/>
            <person name="Hainaut M."/>
            <person name="Haridas S."/>
            <person name="Labutti K."/>
            <person name="Lindquist E."/>
            <person name="Lipzen A."/>
            <person name="Khouja H.-R."/>
            <person name="Murat C."/>
            <person name="Ohm R."/>
            <person name="Olson A."/>
            <person name="Spatafora J."/>
            <person name="Veneault-Fourrey C."/>
            <person name="Henrissat B."/>
            <person name="Grigoriev I."/>
            <person name="Martin F."/>
            <person name="Perotto S."/>
        </authorList>
    </citation>
    <scope>NUCLEOTIDE SEQUENCE [LARGE SCALE GENOMIC DNA]</scope>
    <source>
        <strain evidence="1 2">UAMH 7357</strain>
    </source>
</reference>
<dbReference type="EMBL" id="KZ613489">
    <property type="protein sequence ID" value="PMD19389.1"/>
    <property type="molecule type" value="Genomic_DNA"/>
</dbReference>
<evidence type="ECO:0000313" key="1">
    <source>
        <dbReference type="EMBL" id="PMD19389.1"/>
    </source>
</evidence>
<gene>
    <name evidence="1" type="ORF">NA56DRAFT_705559</name>
</gene>